<keyword evidence="8" id="KW-1185">Reference proteome</keyword>
<dbReference type="CTD" id="20232125"/>
<accession>V4BPT2</accession>
<proteinExistence type="inferred from homology"/>
<dbReference type="SUPFAM" id="SSF51735">
    <property type="entry name" value="NAD(P)-binding Rossmann-fold domains"/>
    <property type="match status" value="1"/>
</dbReference>
<dbReference type="OrthoDB" id="3941538at2759"/>
<evidence type="ECO:0008006" key="9">
    <source>
        <dbReference type="Google" id="ProtNLM"/>
    </source>
</evidence>
<comment type="cofactor">
    <cofactor evidence="4">
        <name>Zn(2+)</name>
        <dbReference type="ChEBI" id="CHEBI:29105"/>
    </cofactor>
</comment>
<dbReference type="InterPro" id="IPR013154">
    <property type="entry name" value="ADH-like_N"/>
</dbReference>
<dbReference type="Pfam" id="PF08240">
    <property type="entry name" value="ADH_N"/>
    <property type="match status" value="1"/>
</dbReference>
<dbReference type="PANTHER" id="PTHR43401">
    <property type="entry name" value="L-THREONINE 3-DEHYDROGENASE"/>
    <property type="match status" value="1"/>
</dbReference>
<dbReference type="GeneID" id="20232125"/>
<dbReference type="GO" id="GO:0016491">
    <property type="term" value="F:oxidoreductase activity"/>
    <property type="evidence" value="ECO:0007669"/>
    <property type="project" value="UniProtKB-KW"/>
</dbReference>
<dbReference type="Gene3D" id="3.40.50.720">
    <property type="entry name" value="NAD(P)-binding Rossmann-like Domain"/>
    <property type="match status" value="1"/>
</dbReference>
<feature type="domain" description="Alcohol dehydrogenase-like C-terminal" evidence="5">
    <location>
        <begin position="181"/>
        <end position="284"/>
    </location>
</feature>
<keyword evidence="3" id="KW-0560">Oxidoreductase</keyword>
<dbReference type="HOGENOM" id="CLU_026673_11_0_1"/>
<evidence type="ECO:0000313" key="7">
    <source>
        <dbReference type="EMBL" id="ESO90859.1"/>
    </source>
</evidence>
<dbReference type="GO" id="GO:0008270">
    <property type="term" value="F:zinc ion binding"/>
    <property type="evidence" value="ECO:0007669"/>
    <property type="project" value="InterPro"/>
</dbReference>
<dbReference type="KEGG" id="lgi:LOTGIDRAFT_122580"/>
<reference evidence="7 8" key="1">
    <citation type="journal article" date="2013" name="Nature">
        <title>Insights into bilaterian evolution from three spiralian genomes.</title>
        <authorList>
            <person name="Simakov O."/>
            <person name="Marletaz F."/>
            <person name="Cho S.J."/>
            <person name="Edsinger-Gonzales E."/>
            <person name="Havlak P."/>
            <person name="Hellsten U."/>
            <person name="Kuo D.H."/>
            <person name="Larsson T."/>
            <person name="Lv J."/>
            <person name="Arendt D."/>
            <person name="Savage R."/>
            <person name="Osoegawa K."/>
            <person name="de Jong P."/>
            <person name="Grimwood J."/>
            <person name="Chapman J.A."/>
            <person name="Shapiro H."/>
            <person name="Aerts A."/>
            <person name="Otillar R.P."/>
            <person name="Terry A.Y."/>
            <person name="Boore J.L."/>
            <person name="Grigoriev I.V."/>
            <person name="Lindberg D.R."/>
            <person name="Seaver E.C."/>
            <person name="Weisblat D.A."/>
            <person name="Putnam N.H."/>
            <person name="Rokhsar D.S."/>
        </authorList>
    </citation>
    <scope>NUCLEOTIDE SEQUENCE [LARGE SCALE GENOMIC DNA]</scope>
</reference>
<feature type="domain" description="Alcohol dehydrogenase-like N-terminal" evidence="6">
    <location>
        <begin position="24"/>
        <end position="133"/>
    </location>
</feature>
<evidence type="ECO:0000259" key="6">
    <source>
        <dbReference type="Pfam" id="PF08240"/>
    </source>
</evidence>
<evidence type="ECO:0000256" key="1">
    <source>
        <dbReference type="ARBA" id="ARBA00022723"/>
    </source>
</evidence>
<keyword evidence="2 4" id="KW-0862">Zinc</keyword>
<dbReference type="PROSITE" id="PS00059">
    <property type="entry name" value="ADH_ZINC"/>
    <property type="match status" value="1"/>
</dbReference>
<evidence type="ECO:0000256" key="4">
    <source>
        <dbReference type="RuleBase" id="RU361277"/>
    </source>
</evidence>
<evidence type="ECO:0000256" key="3">
    <source>
        <dbReference type="ARBA" id="ARBA00023002"/>
    </source>
</evidence>
<dbReference type="SUPFAM" id="SSF50129">
    <property type="entry name" value="GroES-like"/>
    <property type="match status" value="1"/>
</dbReference>
<dbReference type="EMBL" id="KB202325">
    <property type="protein sequence ID" value="ESO90859.1"/>
    <property type="molecule type" value="Genomic_DNA"/>
</dbReference>
<evidence type="ECO:0000256" key="2">
    <source>
        <dbReference type="ARBA" id="ARBA00022833"/>
    </source>
</evidence>
<keyword evidence="1 4" id="KW-0479">Metal-binding</keyword>
<evidence type="ECO:0000313" key="8">
    <source>
        <dbReference type="Proteomes" id="UP000030746"/>
    </source>
</evidence>
<dbReference type="InterPro" id="IPR036291">
    <property type="entry name" value="NAD(P)-bd_dom_sf"/>
</dbReference>
<dbReference type="InterPro" id="IPR013149">
    <property type="entry name" value="ADH-like_C"/>
</dbReference>
<dbReference type="PANTHER" id="PTHR43401:SF2">
    <property type="entry name" value="L-THREONINE 3-DEHYDROGENASE"/>
    <property type="match status" value="1"/>
</dbReference>
<dbReference type="InterPro" id="IPR011032">
    <property type="entry name" value="GroES-like_sf"/>
</dbReference>
<name>V4BPT2_LOTGI</name>
<dbReference type="RefSeq" id="XP_009058510.1">
    <property type="nucleotide sequence ID" value="XM_009060262.1"/>
</dbReference>
<comment type="similarity">
    <text evidence="4">Belongs to the zinc-containing alcohol dehydrogenase family.</text>
</comment>
<sequence length="338" mass="37594">MKAIQWDKSNLTLGQVQKPKIAGDEVLVEIAYSGVCGSDLHILDNEIGIPVDNLIIGHEITGTVVEVGPEVKHIKLQQRVSVDVNPHCTCCTFCQVGKRNYCHETFRKCIGIGEDGGFAEFCRVQSRQAIPIPNSLPFDKSVLLEPMGCVIHGYETVSPIEDGSKILIMGAGIYGLLWTCMFHHRGFRHVTVLEVSTERLNIGKGLQLGFDFCHPDDFKTSNQRFDIAVDCTGNTTAIELSLGFLNPGGKLLLFGLTPMDADIKLKPFEIVNKEIKIFGTAFSPFCFPKSVSLVSDMADKYLNYGKLGIEIFKLEQYEQAFNKLREKKISKAVFEIKK</sequence>
<dbReference type="InterPro" id="IPR002328">
    <property type="entry name" value="ADH_Zn_CS"/>
</dbReference>
<evidence type="ECO:0000259" key="5">
    <source>
        <dbReference type="Pfam" id="PF00107"/>
    </source>
</evidence>
<protein>
    <recommendedName>
        <fullName evidence="9">Enoyl reductase (ER) domain-containing protein</fullName>
    </recommendedName>
</protein>
<organism evidence="7 8">
    <name type="scientific">Lottia gigantea</name>
    <name type="common">Giant owl limpet</name>
    <dbReference type="NCBI Taxonomy" id="225164"/>
    <lineage>
        <taxon>Eukaryota</taxon>
        <taxon>Metazoa</taxon>
        <taxon>Spiralia</taxon>
        <taxon>Lophotrochozoa</taxon>
        <taxon>Mollusca</taxon>
        <taxon>Gastropoda</taxon>
        <taxon>Patellogastropoda</taxon>
        <taxon>Lottioidea</taxon>
        <taxon>Lottiidae</taxon>
        <taxon>Lottia</taxon>
    </lineage>
</organism>
<dbReference type="InterPro" id="IPR050129">
    <property type="entry name" value="Zn_alcohol_dh"/>
</dbReference>
<dbReference type="STRING" id="225164.V4BPT2"/>
<gene>
    <name evidence="7" type="ORF">LOTGIDRAFT_122580</name>
</gene>
<dbReference type="OMA" id="LFCGHCA"/>
<dbReference type="AlphaFoldDB" id="V4BPT2"/>
<dbReference type="Gene3D" id="3.90.180.10">
    <property type="entry name" value="Medium-chain alcohol dehydrogenases, catalytic domain"/>
    <property type="match status" value="1"/>
</dbReference>
<dbReference type="Pfam" id="PF00107">
    <property type="entry name" value="ADH_zinc_N"/>
    <property type="match status" value="1"/>
</dbReference>
<dbReference type="Proteomes" id="UP000030746">
    <property type="component" value="Unassembled WGS sequence"/>
</dbReference>